<comment type="caution">
    <text evidence="2">The sequence shown here is derived from an EMBL/GenBank/DDBJ whole genome shotgun (WGS) entry which is preliminary data.</text>
</comment>
<proteinExistence type="predicted"/>
<feature type="region of interest" description="Disordered" evidence="1">
    <location>
        <begin position="31"/>
        <end position="94"/>
    </location>
</feature>
<dbReference type="AlphaFoldDB" id="A0A811Y4A2"/>
<evidence type="ECO:0000313" key="2">
    <source>
        <dbReference type="EMBL" id="CAD7671923.1"/>
    </source>
</evidence>
<organism evidence="2 3">
    <name type="scientific">Nyctereutes procyonoides</name>
    <name type="common">Raccoon dog</name>
    <name type="synonym">Canis procyonoides</name>
    <dbReference type="NCBI Taxonomy" id="34880"/>
    <lineage>
        <taxon>Eukaryota</taxon>
        <taxon>Metazoa</taxon>
        <taxon>Chordata</taxon>
        <taxon>Craniata</taxon>
        <taxon>Vertebrata</taxon>
        <taxon>Euteleostomi</taxon>
        <taxon>Mammalia</taxon>
        <taxon>Eutheria</taxon>
        <taxon>Laurasiatheria</taxon>
        <taxon>Carnivora</taxon>
        <taxon>Caniformia</taxon>
        <taxon>Canidae</taxon>
        <taxon>Nyctereutes</taxon>
    </lineage>
</organism>
<name>A0A811Y4A2_NYCPR</name>
<sequence>MSEEAKKMEHSTSTFFFLRFYFIYLRESEREWQGGAEGEREATPRGQRKGRRCDHSGRDWSDVATSQGMPGASRSWKREGRNSSLDPLEGACPY</sequence>
<dbReference type="EMBL" id="CAJHUB010000664">
    <property type="protein sequence ID" value="CAD7671923.1"/>
    <property type="molecule type" value="Genomic_DNA"/>
</dbReference>
<evidence type="ECO:0000256" key="1">
    <source>
        <dbReference type="SAM" id="MobiDB-lite"/>
    </source>
</evidence>
<dbReference type="Proteomes" id="UP000645828">
    <property type="component" value="Unassembled WGS sequence"/>
</dbReference>
<keyword evidence="3" id="KW-1185">Reference proteome</keyword>
<protein>
    <submittedName>
        <fullName evidence="2">(raccoon dog) hypothetical protein</fullName>
    </submittedName>
</protein>
<reference evidence="2" key="1">
    <citation type="submission" date="2020-12" db="EMBL/GenBank/DDBJ databases">
        <authorList>
            <consortium name="Molecular Ecology Group"/>
        </authorList>
    </citation>
    <scope>NUCLEOTIDE SEQUENCE</scope>
    <source>
        <strain evidence="2">TBG_1078</strain>
    </source>
</reference>
<accession>A0A811Y4A2</accession>
<gene>
    <name evidence="2" type="ORF">NYPRO_LOCUS4718</name>
</gene>
<evidence type="ECO:0000313" key="3">
    <source>
        <dbReference type="Proteomes" id="UP000645828"/>
    </source>
</evidence>
<feature type="compositionally biased region" description="Basic and acidic residues" evidence="1">
    <location>
        <begin position="31"/>
        <end position="43"/>
    </location>
</feature>